<accession>A0A832ZYR4</accession>
<feature type="transmembrane region" description="Helical" evidence="1">
    <location>
        <begin position="7"/>
        <end position="26"/>
    </location>
</feature>
<dbReference type="Proteomes" id="UP000623215">
    <property type="component" value="Unassembled WGS sequence"/>
</dbReference>
<protein>
    <submittedName>
        <fullName evidence="2">Uncharacterized protein</fullName>
    </submittedName>
</protein>
<name>A0A832ZYR4_9EURY</name>
<reference evidence="2" key="1">
    <citation type="journal article" date="2020" name="ISME J.">
        <title>Gammaproteobacteria mediating utilization of methyl-, sulfur- and petroleum organic compounds in deep ocean hydrothermal plumes.</title>
        <authorList>
            <person name="Zhou Z."/>
            <person name="Liu Y."/>
            <person name="Pan J."/>
            <person name="Cron B.R."/>
            <person name="Toner B.M."/>
            <person name="Anantharaman K."/>
            <person name="Breier J.A."/>
            <person name="Dick G.J."/>
            <person name="Li M."/>
        </authorList>
    </citation>
    <scope>NUCLEOTIDE SEQUENCE</scope>
    <source>
        <strain evidence="2">SZUA-1534</strain>
    </source>
</reference>
<organism evidence="2 3">
    <name type="scientific">Methanothermococcus okinawensis</name>
    <dbReference type="NCBI Taxonomy" id="155863"/>
    <lineage>
        <taxon>Archaea</taxon>
        <taxon>Methanobacteriati</taxon>
        <taxon>Methanobacteriota</taxon>
        <taxon>Methanomada group</taxon>
        <taxon>Methanococci</taxon>
        <taxon>Methanococcales</taxon>
        <taxon>Methanococcaceae</taxon>
        <taxon>Methanothermococcus</taxon>
    </lineage>
</organism>
<dbReference type="AlphaFoldDB" id="A0A832ZYR4"/>
<evidence type="ECO:0000313" key="3">
    <source>
        <dbReference type="Proteomes" id="UP000623215"/>
    </source>
</evidence>
<evidence type="ECO:0000256" key="1">
    <source>
        <dbReference type="SAM" id="Phobius"/>
    </source>
</evidence>
<evidence type="ECO:0000313" key="2">
    <source>
        <dbReference type="EMBL" id="HIQ32578.1"/>
    </source>
</evidence>
<comment type="caution">
    <text evidence="2">The sequence shown here is derived from an EMBL/GenBank/DDBJ whole genome shotgun (WGS) entry which is preliminary data.</text>
</comment>
<keyword evidence="1" id="KW-0812">Transmembrane</keyword>
<dbReference type="EMBL" id="DQVW01000066">
    <property type="protein sequence ID" value="HIQ32578.1"/>
    <property type="molecule type" value="Genomic_DNA"/>
</dbReference>
<sequence length="177" mass="20049">MIFDSDVVLGVIILIVGMGFLTISMVEHTEDYADAVKTNILYDKASDRLKALVSDGTLESAILLINCGYGSTAEEVLKNRMDLENYILHIGNYTISEGNLQDKDLVIVSTVMVMNRTEGWYGVYGNQKSLHITDKYFLSEEEAYNYLITYYPGYPFKRAIYYFRSNTPINITLIYGG</sequence>
<keyword evidence="1" id="KW-1133">Transmembrane helix</keyword>
<proteinExistence type="predicted"/>
<keyword evidence="1" id="KW-0472">Membrane</keyword>
<gene>
    <name evidence="2" type="ORF">EYH55_03760</name>
</gene>